<evidence type="ECO:0000259" key="4">
    <source>
        <dbReference type="PROSITE" id="PS51212"/>
    </source>
</evidence>
<sequence>GCFSNISMDGSFLAYGEKACREFCRGTDNMYAAYYDNTCLCLNQTLSYTGPADWNLCTNPVPNSDNIAKVMLIELSDTVGASCQALMSKGVHISGMYYLNGATSPTMCNFYDGTVCDPDWIGFNGSCYYWDLNHQNYSQAVESCTLRDSVLVAINSQEEANFIQTVNSGIDLFSKEDYWYIGLYDHFGVFARQWSDGSLLTYSGFTASEPNDMEKHDPELMTLTLCFETCRAQGVTYASVSGSTCYCAASLPGSHAKVSWTQCNTPCVGNAYQLCGDPTTGTTLTAFVLEVCGSDFDAYPVVIDNDSEMEAVFNDTWSMQGRTRWIVGLFKYKSKGNFRTSNGRPVGGLRLPESTNQQQCVSYDVTTGQLEESECSTETFICEQGPEYMGCAVRSPNDALVLDDYSEMSVIQCVELCRGQGAKYALLGNTPFRCYCSNTSPNKTTEKCNVFCYAAAGQLCGGADSSTVSAYRVDAFPVFANVCADLFNEGILVPGTYMIQDTPVWCTMKDNTSCVNVDLKEWVSVGESGVCFKLSNEIFAAIHAVSGCKANGSSYLPASIRTQGELDLLDALYWNQFKLGAFTWADGWLLDFVVWDYAASHPFLNYGKADAFFTRLRSDKSLSSRNNGDARRKILCREVTDFLGCYEKPVTLSPAIDNYSSMGITLCKQTCLAQNKDVALLDTGSCFCVDDAELSSQAPVSENDTGCDVACPSNLLQRCADSGRVRGYRVGVHIKLSSQNAPLVPDNYTSCAAGYIGYRGKCYRFFPQTHRTARSAANFCRNVSGYLATPRDEAEVSFLARVIQGIPRLWTFGEWRIGILDLMDGNYQASSDGSMMRSEMWNGTRNLDSTDCSSLNVQNGTWTKSACDQEIPFVCETSSVTATFDLTLTSSSVQQCVTLCYGQNARYALVTPTSCRCVTYDALQGSPYTTVVCPTQCGDHFTQLCGQDDVSTYAVYDIDAYHSDKKSPSSCSEYRQYLVTARGHYPLYVDGVNLMLVECGYLGSKHDDILQLDELAVQYNSSTNSSSASRARLYPEQIWWKSWKPDDTDPTPWLQISLSDYFLVKAISITGREGVGQTGHVTRFDVSLGLDSSELASYAYSLLESQQTATSLEDCKNHCSGQNYPFFGLFAPSAEKDNSKKKEKDRPKKKEEDRSKKKEKDKSKKKDKDKSKKKDKDKSKKKEKDKINRRKRRMTTKKDKGKTKRKDKDKTKKKEKDRSKKN</sequence>
<feature type="domain" description="WSC" evidence="4">
    <location>
        <begin position="177"/>
        <end position="290"/>
    </location>
</feature>
<dbReference type="PROSITE" id="PS51212">
    <property type="entry name" value="WSC"/>
    <property type="match status" value="4"/>
</dbReference>
<dbReference type="EMBL" id="JACVVK020000164">
    <property type="protein sequence ID" value="KAK7487476.1"/>
    <property type="molecule type" value="Genomic_DNA"/>
</dbReference>
<dbReference type="InterPro" id="IPR002889">
    <property type="entry name" value="WSC_carb-bd"/>
</dbReference>
<evidence type="ECO:0000259" key="2">
    <source>
        <dbReference type="PROSITE" id="PS50022"/>
    </source>
</evidence>
<dbReference type="AlphaFoldDB" id="A0ABD0KKE9"/>
<accession>A0ABD0KKE9</accession>
<dbReference type="Proteomes" id="UP001519460">
    <property type="component" value="Unassembled WGS sequence"/>
</dbReference>
<gene>
    <name evidence="5" type="ORF">BaRGS_00021317</name>
</gene>
<dbReference type="SUPFAM" id="SSF56436">
    <property type="entry name" value="C-type lectin-like"/>
    <property type="match status" value="4"/>
</dbReference>
<dbReference type="PROSITE" id="PS01285">
    <property type="entry name" value="FA58C_1"/>
    <property type="match status" value="1"/>
</dbReference>
<feature type="domain" description="F5/8 type C" evidence="2">
    <location>
        <begin position="997"/>
        <end position="1098"/>
    </location>
</feature>
<comment type="caution">
    <text evidence="5">The sequence shown here is derived from an EMBL/GenBank/DDBJ whole genome shotgun (WGS) entry which is preliminary data.</text>
</comment>
<dbReference type="InterPro" id="IPR008979">
    <property type="entry name" value="Galactose-bd-like_sf"/>
</dbReference>
<protein>
    <recommendedName>
        <fullName evidence="7">C-type lectin domain-containing protein</fullName>
    </recommendedName>
</protein>
<dbReference type="PROSITE" id="PS50022">
    <property type="entry name" value="FA58C_3"/>
    <property type="match status" value="1"/>
</dbReference>
<dbReference type="Gene3D" id="3.10.100.10">
    <property type="entry name" value="Mannose-Binding Protein A, subunit A"/>
    <property type="match status" value="3"/>
</dbReference>
<dbReference type="InterPro" id="IPR001304">
    <property type="entry name" value="C-type_lectin-like"/>
</dbReference>
<evidence type="ECO:0008006" key="7">
    <source>
        <dbReference type="Google" id="ProtNLM"/>
    </source>
</evidence>
<evidence type="ECO:0000313" key="6">
    <source>
        <dbReference type="Proteomes" id="UP001519460"/>
    </source>
</evidence>
<evidence type="ECO:0000259" key="3">
    <source>
        <dbReference type="PROSITE" id="PS50041"/>
    </source>
</evidence>
<feature type="domain" description="WSC" evidence="4">
    <location>
        <begin position="861"/>
        <end position="959"/>
    </location>
</feature>
<organism evidence="5 6">
    <name type="scientific">Batillaria attramentaria</name>
    <dbReference type="NCBI Taxonomy" id="370345"/>
    <lineage>
        <taxon>Eukaryota</taxon>
        <taxon>Metazoa</taxon>
        <taxon>Spiralia</taxon>
        <taxon>Lophotrochozoa</taxon>
        <taxon>Mollusca</taxon>
        <taxon>Gastropoda</taxon>
        <taxon>Caenogastropoda</taxon>
        <taxon>Sorbeoconcha</taxon>
        <taxon>Cerithioidea</taxon>
        <taxon>Batillariidae</taxon>
        <taxon>Batillaria</taxon>
    </lineage>
</organism>
<feature type="domain" description="WSC" evidence="4">
    <location>
        <begin position="385"/>
        <end position="474"/>
    </location>
</feature>
<dbReference type="InterPro" id="IPR016187">
    <property type="entry name" value="CTDL_fold"/>
</dbReference>
<feature type="domain" description="WSC" evidence="4">
    <location>
        <begin position="639"/>
        <end position="731"/>
    </location>
</feature>
<dbReference type="Pfam" id="PF01822">
    <property type="entry name" value="WSC"/>
    <property type="match status" value="3"/>
</dbReference>
<name>A0ABD0KKE9_9CAEN</name>
<reference evidence="5 6" key="1">
    <citation type="journal article" date="2023" name="Sci. Data">
        <title>Genome assembly of the Korean intertidal mud-creeper Batillaria attramentaria.</title>
        <authorList>
            <person name="Patra A.K."/>
            <person name="Ho P.T."/>
            <person name="Jun S."/>
            <person name="Lee S.J."/>
            <person name="Kim Y."/>
            <person name="Won Y.J."/>
        </authorList>
    </citation>
    <scope>NUCLEOTIDE SEQUENCE [LARGE SCALE GENOMIC DNA]</scope>
    <source>
        <strain evidence="5">Wonlab-2016</strain>
    </source>
</reference>
<dbReference type="InterPro" id="IPR000421">
    <property type="entry name" value="FA58C"/>
</dbReference>
<feature type="compositionally biased region" description="Basic residues" evidence="1">
    <location>
        <begin position="1187"/>
        <end position="1205"/>
    </location>
</feature>
<dbReference type="InterPro" id="IPR016186">
    <property type="entry name" value="C-type_lectin-like/link_sf"/>
</dbReference>
<dbReference type="Gene3D" id="2.60.120.260">
    <property type="entry name" value="Galactose-binding domain-like"/>
    <property type="match status" value="1"/>
</dbReference>
<evidence type="ECO:0000313" key="5">
    <source>
        <dbReference type="EMBL" id="KAK7487476.1"/>
    </source>
</evidence>
<feature type="compositionally biased region" description="Basic and acidic residues" evidence="1">
    <location>
        <begin position="1134"/>
        <end position="1186"/>
    </location>
</feature>
<dbReference type="SUPFAM" id="SSF49785">
    <property type="entry name" value="Galactose-binding domain-like"/>
    <property type="match status" value="1"/>
</dbReference>
<dbReference type="InterPro" id="IPR050111">
    <property type="entry name" value="C-type_lectin/snaclec_domain"/>
</dbReference>
<keyword evidence="6" id="KW-1185">Reference proteome</keyword>
<feature type="compositionally biased region" description="Basic and acidic residues" evidence="1">
    <location>
        <begin position="1206"/>
        <end position="1222"/>
    </location>
</feature>
<proteinExistence type="predicted"/>
<feature type="region of interest" description="Disordered" evidence="1">
    <location>
        <begin position="1130"/>
        <end position="1222"/>
    </location>
</feature>
<dbReference type="PANTHER" id="PTHR22803">
    <property type="entry name" value="MANNOSE, PHOSPHOLIPASE, LECTIN RECEPTOR RELATED"/>
    <property type="match status" value="1"/>
</dbReference>
<feature type="non-terminal residue" evidence="5">
    <location>
        <position position="1"/>
    </location>
</feature>
<feature type="domain" description="C-type lectin" evidence="3">
    <location>
        <begin position="123"/>
        <end position="212"/>
    </location>
</feature>
<dbReference type="PROSITE" id="PS50041">
    <property type="entry name" value="C_TYPE_LECTIN_2"/>
    <property type="match status" value="2"/>
</dbReference>
<feature type="domain" description="C-type lectin" evidence="3">
    <location>
        <begin position="758"/>
        <end position="876"/>
    </location>
</feature>
<dbReference type="SMART" id="SM00034">
    <property type="entry name" value="CLECT"/>
    <property type="match status" value="3"/>
</dbReference>
<dbReference type="SMART" id="SM00321">
    <property type="entry name" value="WSC"/>
    <property type="match status" value="2"/>
</dbReference>
<dbReference type="Pfam" id="PF00059">
    <property type="entry name" value="Lectin_C"/>
    <property type="match status" value="2"/>
</dbReference>
<dbReference type="CDD" id="cd00037">
    <property type="entry name" value="CLECT"/>
    <property type="match status" value="1"/>
</dbReference>
<evidence type="ECO:0000256" key="1">
    <source>
        <dbReference type="SAM" id="MobiDB-lite"/>
    </source>
</evidence>